<dbReference type="PANTHER" id="PTHR45833">
    <property type="entry name" value="METHIONINE SYNTHASE"/>
    <property type="match status" value="1"/>
</dbReference>
<comment type="similarity">
    <text evidence="1">Belongs to the methylamine corrinoid protein family.</text>
</comment>
<dbReference type="PANTHER" id="PTHR45833:SF1">
    <property type="entry name" value="METHIONINE SYNTHASE"/>
    <property type="match status" value="1"/>
</dbReference>
<dbReference type="GO" id="GO:0046872">
    <property type="term" value="F:metal ion binding"/>
    <property type="evidence" value="ECO:0007669"/>
    <property type="project" value="UniProtKB-KW"/>
</dbReference>
<dbReference type="GO" id="GO:0046653">
    <property type="term" value="P:tetrahydrofolate metabolic process"/>
    <property type="evidence" value="ECO:0007669"/>
    <property type="project" value="TreeGrafter"/>
</dbReference>
<keyword evidence="2" id="KW-0479">Metal-binding</keyword>
<dbReference type="Pfam" id="PF02310">
    <property type="entry name" value="B12-binding"/>
    <property type="match status" value="1"/>
</dbReference>
<evidence type="ECO:0000259" key="4">
    <source>
        <dbReference type="PROSITE" id="PS51332"/>
    </source>
</evidence>
<keyword evidence="3" id="KW-0170">Cobalt</keyword>
<dbReference type="GO" id="GO:0032259">
    <property type="term" value="P:methylation"/>
    <property type="evidence" value="ECO:0007669"/>
    <property type="project" value="UniProtKB-KW"/>
</dbReference>
<proteinExistence type="inferred from homology"/>
<dbReference type="GO" id="GO:0008705">
    <property type="term" value="F:methionine synthase activity"/>
    <property type="evidence" value="ECO:0007669"/>
    <property type="project" value="TreeGrafter"/>
</dbReference>
<dbReference type="KEGG" id="msw:MSSIT_3645"/>
<evidence type="ECO:0000313" key="5">
    <source>
        <dbReference type="EMBL" id="AKB30364.1"/>
    </source>
</evidence>
<reference evidence="5 6" key="1">
    <citation type="submission" date="2014-07" db="EMBL/GenBank/DDBJ databases">
        <title>Methanogenic archaea and the global carbon cycle.</title>
        <authorList>
            <person name="Henriksen J.R."/>
            <person name="Luke J."/>
            <person name="Reinhart S."/>
            <person name="Benedict M.N."/>
            <person name="Youngblut N.D."/>
            <person name="Metcalf M.E."/>
            <person name="Whitaker R.J."/>
            <person name="Metcalf W.W."/>
        </authorList>
    </citation>
    <scope>NUCLEOTIDE SEQUENCE [LARGE SCALE GENOMIC DNA]</scope>
    <source>
        <strain evidence="5 6">T4/M</strain>
    </source>
</reference>
<keyword evidence="6" id="KW-1185">Reference proteome</keyword>
<dbReference type="OrthoDB" id="134276at2157"/>
<organism evidence="5 6">
    <name type="scientific">Methanosarcina siciliae T4/M</name>
    <dbReference type="NCBI Taxonomy" id="1434120"/>
    <lineage>
        <taxon>Archaea</taxon>
        <taxon>Methanobacteriati</taxon>
        <taxon>Methanobacteriota</taxon>
        <taxon>Stenosarchaea group</taxon>
        <taxon>Methanomicrobia</taxon>
        <taxon>Methanosarcinales</taxon>
        <taxon>Methanosarcinaceae</taxon>
        <taxon>Methanosarcina</taxon>
    </lineage>
</organism>
<accession>A0A0E3P8M4</accession>
<feature type="domain" description="B12-binding" evidence="4">
    <location>
        <begin position="58"/>
        <end position="186"/>
    </location>
</feature>
<dbReference type="GO" id="GO:0050667">
    <property type="term" value="P:homocysteine metabolic process"/>
    <property type="evidence" value="ECO:0007669"/>
    <property type="project" value="TreeGrafter"/>
</dbReference>
<keyword evidence="5" id="KW-0808">Transferase</keyword>
<evidence type="ECO:0000313" key="6">
    <source>
        <dbReference type="Proteomes" id="UP000033111"/>
    </source>
</evidence>
<evidence type="ECO:0000256" key="2">
    <source>
        <dbReference type="ARBA" id="ARBA00022723"/>
    </source>
</evidence>
<dbReference type="GO" id="GO:0005829">
    <property type="term" value="C:cytosol"/>
    <property type="evidence" value="ECO:0007669"/>
    <property type="project" value="TreeGrafter"/>
</dbReference>
<dbReference type="RefSeq" id="WP_082089075.1">
    <property type="nucleotide sequence ID" value="NZ_CP009506.1"/>
</dbReference>
<sequence length="202" mass="21364">MKKGENNMRANILNLLVLLVLSMIVSQLIFPVSAGDSWRQEKESLENESVSSESGESVGTVIIATVAGDSHTYGKDSIAAAFEEEEFEVINLGSGISAETFATTAKEKEADFVFSSASMSTTMIQQIQIEEQLKAVGIRNKVITGVGGSLVTQAWADRIGADIYAEGPEDAVFKAKSALLNGSIPETHISANESTGCGSCHG</sequence>
<protein>
    <submittedName>
        <fullName evidence="5">Corrinoid methyltransferase protein</fullName>
    </submittedName>
</protein>
<dbReference type="InterPro" id="IPR006158">
    <property type="entry name" value="Cobalamin-bd"/>
</dbReference>
<dbReference type="Proteomes" id="UP000033111">
    <property type="component" value="Chromosome"/>
</dbReference>
<dbReference type="PATRIC" id="fig|1434120.4.peg.4726"/>
<dbReference type="HOGENOM" id="CLU_1465079_0_0_2"/>
<keyword evidence="5" id="KW-0489">Methyltransferase</keyword>
<name>A0A0E3P8M4_9EURY</name>
<dbReference type="AlphaFoldDB" id="A0A0E3P8M4"/>
<gene>
    <name evidence="5" type="ORF">MSSIT_3645</name>
</gene>
<evidence type="ECO:0000256" key="1">
    <source>
        <dbReference type="ARBA" id="ARBA00010854"/>
    </source>
</evidence>
<dbReference type="InterPro" id="IPR050554">
    <property type="entry name" value="Met_Synthase/Corrinoid"/>
</dbReference>
<dbReference type="GO" id="GO:0031419">
    <property type="term" value="F:cobalamin binding"/>
    <property type="evidence" value="ECO:0007669"/>
    <property type="project" value="InterPro"/>
</dbReference>
<dbReference type="Gene3D" id="3.40.50.280">
    <property type="entry name" value="Cobalamin-binding domain"/>
    <property type="match status" value="1"/>
</dbReference>
<dbReference type="EMBL" id="CP009506">
    <property type="protein sequence ID" value="AKB30364.1"/>
    <property type="molecule type" value="Genomic_DNA"/>
</dbReference>
<dbReference type="GeneID" id="24862589"/>
<dbReference type="InterPro" id="IPR036724">
    <property type="entry name" value="Cobalamin-bd_sf"/>
</dbReference>
<dbReference type="SUPFAM" id="SSF52242">
    <property type="entry name" value="Cobalamin (vitamin B12)-binding domain"/>
    <property type="match status" value="1"/>
</dbReference>
<dbReference type="PROSITE" id="PS51332">
    <property type="entry name" value="B12_BINDING"/>
    <property type="match status" value="1"/>
</dbReference>
<evidence type="ECO:0000256" key="3">
    <source>
        <dbReference type="ARBA" id="ARBA00023285"/>
    </source>
</evidence>